<accession>A0AB39Y9Q0</accession>
<sequence length="92" mass="9791">MTNLLRKGAGQPIRDAMKRRGLTAETLAGATRAVDATGRGISLATVNKVAGRGETAVDACRPRTAWLITVALDERIHSLFDMPGVSTTTVER</sequence>
<dbReference type="EMBL" id="CP165727">
    <property type="protein sequence ID" value="XDV66355.1"/>
    <property type="molecule type" value="Genomic_DNA"/>
</dbReference>
<dbReference type="AlphaFoldDB" id="A0AB39Y9Q0"/>
<protein>
    <submittedName>
        <fullName evidence="1">XRE family transcriptional regulator</fullName>
    </submittedName>
</protein>
<name>A0AB39Y9Q0_9ACTN</name>
<reference evidence="1" key="1">
    <citation type="submission" date="2024-08" db="EMBL/GenBank/DDBJ databases">
        <authorList>
            <person name="Yu S.T."/>
        </authorList>
    </citation>
    <scope>NUCLEOTIDE SEQUENCE</scope>
    <source>
        <strain evidence="1">R33</strain>
    </source>
</reference>
<dbReference type="RefSeq" id="WP_369778880.1">
    <property type="nucleotide sequence ID" value="NZ_CP165727.1"/>
</dbReference>
<gene>
    <name evidence="1" type="ORF">AB5J51_27230</name>
</gene>
<evidence type="ECO:0000313" key="1">
    <source>
        <dbReference type="EMBL" id="XDV66355.1"/>
    </source>
</evidence>
<organism evidence="1">
    <name type="scientific">Streptomyces sp. R33</name>
    <dbReference type="NCBI Taxonomy" id="3238629"/>
    <lineage>
        <taxon>Bacteria</taxon>
        <taxon>Bacillati</taxon>
        <taxon>Actinomycetota</taxon>
        <taxon>Actinomycetes</taxon>
        <taxon>Kitasatosporales</taxon>
        <taxon>Streptomycetaceae</taxon>
        <taxon>Streptomyces</taxon>
    </lineage>
</organism>
<proteinExistence type="predicted"/>